<feature type="domain" description="Phage head morphogenesis" evidence="1">
    <location>
        <begin position="42"/>
        <end position="169"/>
    </location>
</feature>
<keyword evidence="3" id="KW-1185">Reference proteome</keyword>
<dbReference type="EMBL" id="JAUJSQ010000014">
    <property type="protein sequence ID" value="MDN7935177.1"/>
    <property type="molecule type" value="Genomic_DNA"/>
</dbReference>
<name>A0ABT8PJX3_9BURK</name>
<proteinExistence type="predicted"/>
<evidence type="ECO:0000313" key="2">
    <source>
        <dbReference type="EMBL" id="MDN7935177.1"/>
    </source>
</evidence>
<protein>
    <submittedName>
        <fullName evidence="2">Phage minor head protein</fullName>
    </submittedName>
</protein>
<dbReference type="Pfam" id="PF04233">
    <property type="entry name" value="Phage_Mu_F"/>
    <property type="match status" value="1"/>
</dbReference>
<evidence type="ECO:0000313" key="3">
    <source>
        <dbReference type="Proteomes" id="UP001171606"/>
    </source>
</evidence>
<reference evidence="2" key="1">
    <citation type="submission" date="2023-07" db="EMBL/GenBank/DDBJ databases">
        <title>A collection of bacterial strains from the Burkholderia cepacia Research Laboratory and Repository.</title>
        <authorList>
            <person name="Lipuma J."/>
            <person name="Spilker T."/>
            <person name="Caverly L."/>
        </authorList>
    </citation>
    <scope>NUCLEOTIDE SEQUENCE</scope>
    <source>
        <strain evidence="2">AU42020</strain>
    </source>
</reference>
<dbReference type="NCBIfam" id="TIGR01641">
    <property type="entry name" value="phageSPP1_gp7"/>
    <property type="match status" value="1"/>
</dbReference>
<dbReference type="RefSeq" id="WP_226288740.1">
    <property type="nucleotide sequence ID" value="NZ_JAUJSQ010000014.1"/>
</dbReference>
<accession>A0ABT8PJX3</accession>
<dbReference type="Proteomes" id="UP001171606">
    <property type="component" value="Unassembled WGS sequence"/>
</dbReference>
<sequence length="409" mass="45413">MEYWRSRARLLPSFDYAEVWQAEHARAFTMAKVMRQDVLKVIYEAVGDAQTRGLTLKQFRDELRPILEAKGFWGKQAVTNPSTGEIAKVNVPQRLALVYDTNLRTAYSAGRWARIQRNKDVLPYLVYRTMGDARVRPLHASWEGTALPAEHSWWDEHYPPNGYRCRCRAYGIDAAGLTELRDYGPIQDEPPATEYFAWEDPQTGRRAMVPAGVDPGWAYNPGKPLARDQAMMRIVADKVAGVSAPLGAATAADIMSDAETVRRFDAAFGKWIDDVYGKSSPRTKSMVAGFAMPADVAALAARTTPLNNVALELPYVVVNSAAAQATFTAADWRTLSARFRMPSAVYVDPTRHTLLYVLDDTDSANRVVVLVDTRAAGVVPNIFAVERRSLSEVREAVKSGDLELIRGAL</sequence>
<comment type="caution">
    <text evidence="2">The sequence shown here is derived from an EMBL/GenBank/DDBJ whole genome shotgun (WGS) entry which is preliminary data.</text>
</comment>
<dbReference type="InterPro" id="IPR006528">
    <property type="entry name" value="Phage_head_morphogenesis_dom"/>
</dbReference>
<organism evidence="2 3">
    <name type="scientific">Burkholderia metallica</name>
    <dbReference type="NCBI Taxonomy" id="488729"/>
    <lineage>
        <taxon>Bacteria</taxon>
        <taxon>Pseudomonadati</taxon>
        <taxon>Pseudomonadota</taxon>
        <taxon>Betaproteobacteria</taxon>
        <taxon>Burkholderiales</taxon>
        <taxon>Burkholderiaceae</taxon>
        <taxon>Burkholderia</taxon>
        <taxon>Burkholderia cepacia complex</taxon>
    </lineage>
</organism>
<evidence type="ECO:0000259" key="1">
    <source>
        <dbReference type="Pfam" id="PF04233"/>
    </source>
</evidence>
<gene>
    <name evidence="2" type="ORF">QZM52_28290</name>
</gene>